<evidence type="ECO:0000256" key="1">
    <source>
        <dbReference type="SAM" id="MobiDB-lite"/>
    </source>
</evidence>
<feature type="non-terminal residue" evidence="2">
    <location>
        <position position="1"/>
    </location>
</feature>
<evidence type="ECO:0000313" key="2">
    <source>
        <dbReference type="EMBL" id="PNX61650.1"/>
    </source>
</evidence>
<comment type="caution">
    <text evidence="2">The sequence shown here is derived from an EMBL/GenBank/DDBJ whole genome shotgun (WGS) entry which is preliminary data.</text>
</comment>
<organism evidence="2 3">
    <name type="scientific">Trifolium pratense</name>
    <name type="common">Red clover</name>
    <dbReference type="NCBI Taxonomy" id="57577"/>
    <lineage>
        <taxon>Eukaryota</taxon>
        <taxon>Viridiplantae</taxon>
        <taxon>Streptophyta</taxon>
        <taxon>Embryophyta</taxon>
        <taxon>Tracheophyta</taxon>
        <taxon>Spermatophyta</taxon>
        <taxon>Magnoliopsida</taxon>
        <taxon>eudicotyledons</taxon>
        <taxon>Gunneridae</taxon>
        <taxon>Pentapetalae</taxon>
        <taxon>rosids</taxon>
        <taxon>fabids</taxon>
        <taxon>Fabales</taxon>
        <taxon>Fabaceae</taxon>
        <taxon>Papilionoideae</taxon>
        <taxon>50 kb inversion clade</taxon>
        <taxon>NPAAA clade</taxon>
        <taxon>Hologalegina</taxon>
        <taxon>IRL clade</taxon>
        <taxon>Trifolieae</taxon>
        <taxon>Trifolium</taxon>
    </lineage>
</organism>
<reference evidence="2 3" key="1">
    <citation type="journal article" date="2014" name="Am. J. Bot.">
        <title>Genome assembly and annotation for red clover (Trifolium pratense; Fabaceae).</title>
        <authorList>
            <person name="Istvanek J."/>
            <person name="Jaros M."/>
            <person name="Krenek A."/>
            <person name="Repkova J."/>
        </authorList>
    </citation>
    <scope>NUCLEOTIDE SEQUENCE [LARGE SCALE GENOMIC DNA]</scope>
    <source>
        <strain evidence="3">cv. Tatra</strain>
        <tissue evidence="2">Young leaves</tissue>
    </source>
</reference>
<feature type="region of interest" description="Disordered" evidence="1">
    <location>
        <begin position="1"/>
        <end position="34"/>
    </location>
</feature>
<sequence length="34" mass="3503">ALSVPFGLFSAPGSTTFPTPKSTTATPERHQIAS</sequence>
<dbReference type="AlphaFoldDB" id="A0A2K3K5U2"/>
<accession>A0A2K3K5U2</accession>
<evidence type="ECO:0000313" key="3">
    <source>
        <dbReference type="Proteomes" id="UP000236291"/>
    </source>
</evidence>
<dbReference type="EMBL" id="ASHM01142889">
    <property type="protein sequence ID" value="PNX61650.1"/>
    <property type="molecule type" value="Genomic_DNA"/>
</dbReference>
<name>A0A2K3K5U2_TRIPR</name>
<dbReference type="Proteomes" id="UP000236291">
    <property type="component" value="Unassembled WGS sequence"/>
</dbReference>
<reference evidence="2 3" key="2">
    <citation type="journal article" date="2017" name="Front. Plant Sci.">
        <title>Gene Classification and Mining of Molecular Markers Useful in Red Clover (Trifolium pratense) Breeding.</title>
        <authorList>
            <person name="Istvanek J."/>
            <person name="Dluhosova J."/>
            <person name="Dluhos P."/>
            <person name="Patkova L."/>
            <person name="Nedelnik J."/>
            <person name="Repkova J."/>
        </authorList>
    </citation>
    <scope>NUCLEOTIDE SEQUENCE [LARGE SCALE GENOMIC DNA]</scope>
    <source>
        <strain evidence="3">cv. Tatra</strain>
        <tissue evidence="2">Young leaves</tissue>
    </source>
</reference>
<proteinExistence type="predicted"/>
<feature type="compositionally biased region" description="Low complexity" evidence="1">
    <location>
        <begin position="12"/>
        <end position="26"/>
    </location>
</feature>
<protein>
    <submittedName>
        <fullName evidence="2">Uncharacterized protein</fullName>
    </submittedName>
</protein>
<gene>
    <name evidence="2" type="ORF">L195_g060764</name>
</gene>